<dbReference type="Proteomes" id="UP001501391">
    <property type="component" value="Unassembled WGS sequence"/>
</dbReference>
<protein>
    <submittedName>
        <fullName evidence="2">Uncharacterized protein</fullName>
    </submittedName>
</protein>
<evidence type="ECO:0000313" key="2">
    <source>
        <dbReference type="EMBL" id="GAA2196487.1"/>
    </source>
</evidence>
<sequence>MRARRGGFPAPALEAAQAEQRRRDHAKILVGQAAHREADIVVDGSVGTDPVLTPHRSAGPPE</sequence>
<proteinExistence type="predicted"/>
<reference evidence="3" key="1">
    <citation type="journal article" date="2019" name="Int. J. Syst. Evol. Microbiol.">
        <title>The Global Catalogue of Microorganisms (GCM) 10K type strain sequencing project: providing services to taxonomists for standard genome sequencing and annotation.</title>
        <authorList>
            <consortium name="The Broad Institute Genomics Platform"/>
            <consortium name="The Broad Institute Genome Sequencing Center for Infectious Disease"/>
            <person name="Wu L."/>
            <person name="Ma J."/>
        </authorList>
    </citation>
    <scope>NUCLEOTIDE SEQUENCE [LARGE SCALE GENOMIC DNA]</scope>
    <source>
        <strain evidence="3">JCM 14924</strain>
    </source>
</reference>
<dbReference type="EMBL" id="BAAAOQ010000009">
    <property type="protein sequence ID" value="GAA2196487.1"/>
    <property type="molecule type" value="Genomic_DNA"/>
</dbReference>
<name>A0ABN3BJ33_9ACTN</name>
<evidence type="ECO:0000313" key="3">
    <source>
        <dbReference type="Proteomes" id="UP001501391"/>
    </source>
</evidence>
<organism evidence="2 3">
    <name type="scientific">Streptomyces bangladeshensis</name>
    <dbReference type="NCBI Taxonomy" id="295352"/>
    <lineage>
        <taxon>Bacteria</taxon>
        <taxon>Bacillati</taxon>
        <taxon>Actinomycetota</taxon>
        <taxon>Actinomycetes</taxon>
        <taxon>Kitasatosporales</taxon>
        <taxon>Streptomycetaceae</taxon>
        <taxon>Streptomyces</taxon>
    </lineage>
</organism>
<comment type="caution">
    <text evidence="2">The sequence shown here is derived from an EMBL/GenBank/DDBJ whole genome shotgun (WGS) entry which is preliminary data.</text>
</comment>
<accession>A0ABN3BJ33</accession>
<keyword evidence="3" id="KW-1185">Reference proteome</keyword>
<gene>
    <name evidence="2" type="ORF">GCM10009787_31010</name>
</gene>
<feature type="region of interest" description="Disordered" evidence="1">
    <location>
        <begin position="41"/>
        <end position="62"/>
    </location>
</feature>
<evidence type="ECO:0000256" key="1">
    <source>
        <dbReference type="SAM" id="MobiDB-lite"/>
    </source>
</evidence>